<dbReference type="InterPro" id="IPR029058">
    <property type="entry name" value="AB_hydrolase_fold"/>
</dbReference>
<comment type="caution">
    <text evidence="7">The sequence shown here is derived from an EMBL/GenBank/DDBJ whole genome shotgun (WGS) entry which is preliminary data.</text>
</comment>
<dbReference type="InterPro" id="IPR013595">
    <property type="entry name" value="Pept_S33_TAP-like_C"/>
</dbReference>
<dbReference type="PANTHER" id="PTHR43248">
    <property type="entry name" value="2-SUCCINYL-6-HYDROXY-2,4-CYCLOHEXADIENE-1-CARBOXYLATE SYNTHASE"/>
    <property type="match status" value="1"/>
</dbReference>
<dbReference type="GO" id="GO:0016787">
    <property type="term" value="F:hydrolase activity"/>
    <property type="evidence" value="ECO:0007669"/>
    <property type="project" value="UniProtKB-KW"/>
</dbReference>
<dbReference type="RefSeq" id="WP_189822375.1">
    <property type="nucleotide sequence ID" value="NZ_BMVC01000002.1"/>
</dbReference>
<reference evidence="7" key="2">
    <citation type="submission" date="2020-09" db="EMBL/GenBank/DDBJ databases">
        <authorList>
            <person name="Sun Q."/>
            <person name="Ohkuma M."/>
        </authorList>
    </citation>
    <scope>NUCLEOTIDE SEQUENCE</scope>
    <source>
        <strain evidence="7">JCM 4637</strain>
    </source>
</reference>
<feature type="signal peptide" evidence="4">
    <location>
        <begin position="1"/>
        <end position="30"/>
    </location>
</feature>
<reference evidence="7" key="1">
    <citation type="journal article" date="2014" name="Int. J. Syst. Evol. Microbiol.">
        <title>Complete genome sequence of Corynebacterium casei LMG S-19264T (=DSM 44701T), isolated from a smear-ripened cheese.</title>
        <authorList>
            <consortium name="US DOE Joint Genome Institute (JGI-PGF)"/>
            <person name="Walter F."/>
            <person name="Albersmeier A."/>
            <person name="Kalinowski J."/>
            <person name="Ruckert C."/>
        </authorList>
    </citation>
    <scope>NUCLEOTIDE SEQUENCE</scope>
    <source>
        <strain evidence="7">JCM 4637</strain>
    </source>
</reference>
<evidence type="ECO:0000313" key="7">
    <source>
        <dbReference type="EMBL" id="GHC83022.1"/>
    </source>
</evidence>
<dbReference type="EMBL" id="BMVC01000002">
    <property type="protein sequence ID" value="GHC83022.1"/>
    <property type="molecule type" value="Genomic_DNA"/>
</dbReference>
<proteinExistence type="inferred from homology"/>
<evidence type="ECO:0000313" key="8">
    <source>
        <dbReference type="Proteomes" id="UP000638353"/>
    </source>
</evidence>
<dbReference type="PANTHER" id="PTHR43248:SF29">
    <property type="entry name" value="TRIPEPTIDYL AMINOPEPTIDASE"/>
    <property type="match status" value="1"/>
</dbReference>
<feature type="chain" id="PRO_5037825250" description="Alpha/beta fold hydrolase" evidence="4">
    <location>
        <begin position="31"/>
        <end position="504"/>
    </location>
</feature>
<evidence type="ECO:0000256" key="4">
    <source>
        <dbReference type="SAM" id="SignalP"/>
    </source>
</evidence>
<dbReference type="InterPro" id="IPR000073">
    <property type="entry name" value="AB_hydrolase_1"/>
</dbReference>
<keyword evidence="3" id="KW-0378">Hydrolase</keyword>
<keyword evidence="2 4" id="KW-0732">Signal</keyword>
<dbReference type="InterPro" id="IPR051601">
    <property type="entry name" value="Serine_prot/Carboxylest_S33"/>
</dbReference>
<gene>
    <name evidence="7" type="ORF">GCM10010334_11770</name>
</gene>
<dbReference type="Gene3D" id="3.40.50.1820">
    <property type="entry name" value="alpha/beta hydrolase"/>
    <property type="match status" value="1"/>
</dbReference>
<evidence type="ECO:0000259" key="6">
    <source>
        <dbReference type="Pfam" id="PF08386"/>
    </source>
</evidence>
<accession>A0A919C8I7</accession>
<evidence type="ECO:0000256" key="2">
    <source>
        <dbReference type="ARBA" id="ARBA00022729"/>
    </source>
</evidence>
<dbReference type="Pfam" id="PF08386">
    <property type="entry name" value="Abhydrolase_4"/>
    <property type="match status" value="1"/>
</dbReference>
<evidence type="ECO:0000259" key="5">
    <source>
        <dbReference type="Pfam" id="PF00561"/>
    </source>
</evidence>
<feature type="domain" description="AB hydrolase-1" evidence="5">
    <location>
        <begin position="93"/>
        <end position="273"/>
    </location>
</feature>
<name>A0A919C8I7_9ACTN</name>
<dbReference type="Proteomes" id="UP000638353">
    <property type="component" value="Unassembled WGS sequence"/>
</dbReference>
<dbReference type="Pfam" id="PF00561">
    <property type="entry name" value="Abhydrolase_1"/>
    <property type="match status" value="1"/>
</dbReference>
<feature type="domain" description="Peptidase S33 tripeptidyl aminopeptidase-like C-terminal" evidence="6">
    <location>
        <begin position="412"/>
        <end position="504"/>
    </location>
</feature>
<protein>
    <recommendedName>
        <fullName evidence="9">Alpha/beta fold hydrolase</fullName>
    </recommendedName>
</protein>
<dbReference type="SUPFAM" id="SSF53474">
    <property type="entry name" value="alpha/beta-Hydrolases"/>
    <property type="match status" value="1"/>
</dbReference>
<organism evidence="7 8">
    <name type="scientific">Streptomyces finlayi</name>
    <dbReference type="NCBI Taxonomy" id="67296"/>
    <lineage>
        <taxon>Bacteria</taxon>
        <taxon>Bacillati</taxon>
        <taxon>Actinomycetota</taxon>
        <taxon>Actinomycetes</taxon>
        <taxon>Kitasatosporales</taxon>
        <taxon>Streptomycetaceae</taxon>
        <taxon>Streptomyces</taxon>
    </lineage>
</organism>
<evidence type="ECO:0000256" key="1">
    <source>
        <dbReference type="ARBA" id="ARBA00010088"/>
    </source>
</evidence>
<evidence type="ECO:0000256" key="3">
    <source>
        <dbReference type="ARBA" id="ARBA00022801"/>
    </source>
</evidence>
<evidence type="ECO:0008006" key="9">
    <source>
        <dbReference type="Google" id="ProtNLM"/>
    </source>
</evidence>
<comment type="similarity">
    <text evidence="1">Belongs to the peptidase S33 family.</text>
</comment>
<sequence length="504" mass="53658">MSTYRSKSLLLALSTAAALSTLTATPSAQAAEAATPQPTLTWTPCARPDLGGPTTQECATLSVPVDHADPTGPRLDLAVSRVRSEDPAKRRGALLVLAGGPGGSGVQRLTQRGTKLRAQLGDTYDLVALDPRGTGKSTRADCQLPASDRHLTTLRSWPAPDGSIDANIDRSRRTADLCARNGGPVLRSLTTANQVRDMDLFRRALGEQKLSAWGTSYGAYAAAVYAQKFPHRTDRWVLDSVADPDPKRLAQTWMRNTGQAVEDAFPAFAAWASDPARGADRLAEHPSAVRPLILSLAVRLDRTPKESSVPGTPLTGNHLRQALQNSLYGEANYLPLARLIAAASSTDPKVKPVLTPDIAGPLPDADAATTIGVICNDVRWPAGPGTTAAYRRAVRADRTRYPLTAGFPANITPCSYWKWTPAEKPTRITSSGPSNILVVQNRRDPSTPYFGALKMREALGERARLVSVDKTGHGSYLGTGNACGDARVTAFLTTGVRPAADTSC</sequence>
<dbReference type="AlphaFoldDB" id="A0A919C8I7"/>